<sequence length="220" mass="24182">MPGKSPLRIFLSGDVMTGRGIDQILTHPSEPQIYESYIQDARNYVLLAERINGKIPRFIHGDYLWNDALKELGYRQPDVSLINLETSVTSDGTPCIKKGIQYRMHPKNIEAITKAKINVCSLANNHILDWGVTGLCETLETLNKEHIAHAGAGHNIQQAQAPAILSIPKAAGQILIFSMGTSTSGIPKDWGATATQAGVWLLNDLDTAMIKQIKKTIRTI</sequence>
<dbReference type="STRING" id="658187.LDG_8990"/>
<dbReference type="RefSeq" id="WP_006872848.1">
    <property type="nucleotide sequence ID" value="NZ_JH413850.1"/>
</dbReference>
<dbReference type="AlphaFoldDB" id="G9EUJ4"/>
<protein>
    <submittedName>
        <fullName evidence="3">Putative poly-gamma-glutamate synthesis protein (Capsule biosynthesis protein)</fullName>
    </submittedName>
</protein>
<name>G9EUJ4_9GAMM</name>
<dbReference type="InParanoid" id="G9EUJ4"/>
<organism evidence="3 4">
    <name type="scientific">Legionella drancourtii LLAP12</name>
    <dbReference type="NCBI Taxonomy" id="658187"/>
    <lineage>
        <taxon>Bacteria</taxon>
        <taxon>Pseudomonadati</taxon>
        <taxon>Pseudomonadota</taxon>
        <taxon>Gammaproteobacteria</taxon>
        <taxon>Legionellales</taxon>
        <taxon>Legionellaceae</taxon>
        <taxon>Legionella</taxon>
    </lineage>
</organism>
<dbReference type="Pfam" id="PF09587">
    <property type="entry name" value="PGA_cap"/>
    <property type="match status" value="1"/>
</dbReference>
<dbReference type="OrthoDB" id="9810718at2"/>
<dbReference type="eggNOG" id="COG2843">
    <property type="taxonomic scope" value="Bacteria"/>
</dbReference>
<proteinExistence type="inferred from homology"/>
<evidence type="ECO:0000259" key="2">
    <source>
        <dbReference type="SMART" id="SM00854"/>
    </source>
</evidence>
<dbReference type="InterPro" id="IPR052169">
    <property type="entry name" value="CW_Biosynth-Accessory"/>
</dbReference>
<dbReference type="HOGENOM" id="CLU_1254635_0_0_6"/>
<dbReference type="SUPFAM" id="SSF56300">
    <property type="entry name" value="Metallo-dependent phosphatases"/>
    <property type="match status" value="1"/>
</dbReference>
<dbReference type="EMBL" id="JH413850">
    <property type="protein sequence ID" value="EHL28994.1"/>
    <property type="molecule type" value="Genomic_DNA"/>
</dbReference>
<dbReference type="SMART" id="SM00854">
    <property type="entry name" value="PGA_cap"/>
    <property type="match status" value="1"/>
</dbReference>
<reference evidence="3 4" key="1">
    <citation type="journal article" date="2011" name="BMC Genomics">
        <title>Insight into cross-talk between intra-amoebal pathogens.</title>
        <authorList>
            <person name="Gimenez G."/>
            <person name="Bertelli C."/>
            <person name="Moliner C."/>
            <person name="Robert C."/>
            <person name="Raoult D."/>
            <person name="Fournier P.E."/>
            <person name="Greub G."/>
        </authorList>
    </citation>
    <scope>NUCLEOTIDE SEQUENCE [LARGE SCALE GENOMIC DNA]</scope>
    <source>
        <strain evidence="3 4">LLAP12</strain>
    </source>
</reference>
<feature type="domain" description="Capsule synthesis protein CapA" evidence="2">
    <location>
        <begin position="8"/>
        <end position="204"/>
    </location>
</feature>
<dbReference type="InterPro" id="IPR029052">
    <property type="entry name" value="Metallo-depent_PP-like"/>
</dbReference>
<dbReference type="InterPro" id="IPR019079">
    <property type="entry name" value="Capsule_synth_CapA"/>
</dbReference>
<dbReference type="Proteomes" id="UP000002770">
    <property type="component" value="Unassembled WGS sequence"/>
</dbReference>
<keyword evidence="4" id="KW-1185">Reference proteome</keyword>
<evidence type="ECO:0000313" key="4">
    <source>
        <dbReference type="Proteomes" id="UP000002770"/>
    </source>
</evidence>
<comment type="similarity">
    <text evidence="1">Belongs to the CapA family.</text>
</comment>
<gene>
    <name evidence="3" type="ORF">LDG_8990</name>
</gene>
<evidence type="ECO:0000256" key="1">
    <source>
        <dbReference type="ARBA" id="ARBA00005662"/>
    </source>
</evidence>
<dbReference type="PANTHER" id="PTHR33393:SF11">
    <property type="entry name" value="POLYGLUTAMINE SYNTHESIS ACCESSORY PROTEIN RV0574C-RELATED"/>
    <property type="match status" value="1"/>
</dbReference>
<accession>G9EUJ4</accession>
<evidence type="ECO:0000313" key="3">
    <source>
        <dbReference type="EMBL" id="EHL28994.1"/>
    </source>
</evidence>
<dbReference type="PANTHER" id="PTHR33393">
    <property type="entry name" value="POLYGLUTAMINE SYNTHESIS ACCESSORY PROTEIN RV0574C-RELATED"/>
    <property type="match status" value="1"/>
</dbReference>